<proteinExistence type="inferred from homology"/>
<evidence type="ECO:0000259" key="2">
    <source>
        <dbReference type="Pfam" id="PF07110"/>
    </source>
</evidence>
<dbReference type="GO" id="GO:0016491">
    <property type="term" value="F:oxidoreductase activity"/>
    <property type="evidence" value="ECO:0007669"/>
    <property type="project" value="InterPro"/>
</dbReference>
<accession>A0AAD9VZZ3</accession>
<dbReference type="Gene3D" id="3.30.70.100">
    <property type="match status" value="1"/>
</dbReference>
<organism evidence="3 4">
    <name type="scientific">Phomopsis amygdali</name>
    <name type="common">Fusicoccum amygdali</name>
    <dbReference type="NCBI Taxonomy" id="1214568"/>
    <lineage>
        <taxon>Eukaryota</taxon>
        <taxon>Fungi</taxon>
        <taxon>Dikarya</taxon>
        <taxon>Ascomycota</taxon>
        <taxon>Pezizomycotina</taxon>
        <taxon>Sordariomycetes</taxon>
        <taxon>Sordariomycetidae</taxon>
        <taxon>Diaporthales</taxon>
        <taxon>Diaporthaceae</taxon>
        <taxon>Diaporthe</taxon>
    </lineage>
</organism>
<dbReference type="Proteomes" id="UP001265746">
    <property type="component" value="Unassembled WGS sequence"/>
</dbReference>
<protein>
    <recommendedName>
        <fullName evidence="2">EthD domain-containing protein</fullName>
    </recommendedName>
</protein>
<evidence type="ECO:0000313" key="4">
    <source>
        <dbReference type="Proteomes" id="UP001265746"/>
    </source>
</evidence>
<feature type="domain" description="EthD" evidence="2">
    <location>
        <begin position="17"/>
        <end position="104"/>
    </location>
</feature>
<gene>
    <name evidence="3" type="ORF">N8I77_008617</name>
</gene>
<dbReference type="InterPro" id="IPR011008">
    <property type="entry name" value="Dimeric_a/b-barrel"/>
</dbReference>
<dbReference type="EMBL" id="JAUJFL010000005">
    <property type="protein sequence ID" value="KAK2602046.1"/>
    <property type="molecule type" value="Genomic_DNA"/>
</dbReference>
<comment type="caution">
    <text evidence="3">The sequence shown here is derived from an EMBL/GenBank/DDBJ whole genome shotgun (WGS) entry which is preliminary data.</text>
</comment>
<evidence type="ECO:0000313" key="3">
    <source>
        <dbReference type="EMBL" id="KAK2602046.1"/>
    </source>
</evidence>
<reference evidence="3" key="1">
    <citation type="submission" date="2023-06" db="EMBL/GenBank/DDBJ databases">
        <authorList>
            <person name="Noh H."/>
        </authorList>
    </citation>
    <scope>NUCLEOTIDE SEQUENCE</scope>
    <source>
        <strain evidence="3">DUCC20226</strain>
    </source>
</reference>
<dbReference type="Pfam" id="PF07110">
    <property type="entry name" value="EthD"/>
    <property type="match status" value="1"/>
</dbReference>
<evidence type="ECO:0000256" key="1">
    <source>
        <dbReference type="ARBA" id="ARBA00005986"/>
    </source>
</evidence>
<dbReference type="AlphaFoldDB" id="A0AAD9VZZ3"/>
<name>A0AAD9VZZ3_PHOAM</name>
<dbReference type="SUPFAM" id="SSF54909">
    <property type="entry name" value="Dimeric alpha+beta barrel"/>
    <property type="match status" value="1"/>
</dbReference>
<comment type="similarity">
    <text evidence="1">Belongs to the tpcK family.</text>
</comment>
<dbReference type="InterPro" id="IPR009799">
    <property type="entry name" value="EthD_dom"/>
</dbReference>
<keyword evidence="4" id="KW-1185">Reference proteome</keyword>
<sequence length="147" mass="16606">MASPSTLIKFDVCLYKKDEVSYEDFVEWATKVYPVKAKPLIQKYVVKWTQASHPIWEPLRHALKTDMGRPGWTIPDYDMVTTYWLHSLDDLRLLTTDPLWAELEEGAQARTNMSVGHFVIGHEVVHFENNEPVAGTGAGASADKAST</sequence>